<proteinExistence type="predicted"/>
<gene>
    <name evidence="1" type="ORF">L3X38_004522</name>
</gene>
<dbReference type="EMBL" id="JAJFAZ020000001">
    <property type="protein sequence ID" value="KAI5351631.1"/>
    <property type="molecule type" value="Genomic_DNA"/>
</dbReference>
<name>A0AAD5F367_PRUDU</name>
<evidence type="ECO:0000313" key="1">
    <source>
        <dbReference type="EMBL" id="KAI5351631.1"/>
    </source>
</evidence>
<accession>A0AAD5F367</accession>
<dbReference type="AlphaFoldDB" id="A0AAD5F367"/>
<evidence type="ECO:0000313" key="2">
    <source>
        <dbReference type="Proteomes" id="UP001054821"/>
    </source>
</evidence>
<sequence>MSDSYNITWCSCCICHLKNIGFPSPSLSPEPKGSLLSIIILQKNNNVAWINQSLSLCPENQKRSLISLFSRPSISAFALLHSLQHSRSFPLFQPNYTSVFICVRRPHLQQPQPVGLNYLMHLNFWMVLESLDSSNSDLSPSMSPDANLFQDESKLKPNTNLFSTSKDPRSVHLVELESHVAKLEVEIGDFKKLLDDFKIQYPSEGKMQIHERAVNTQAQRTWNNMRVPKMDPCNWIAAGCMIPAAAGCKIPAATGCKIPV</sequence>
<protein>
    <submittedName>
        <fullName evidence="1">Uncharacterized protein</fullName>
    </submittedName>
</protein>
<keyword evidence="2" id="KW-1185">Reference proteome</keyword>
<comment type="caution">
    <text evidence="1">The sequence shown here is derived from an EMBL/GenBank/DDBJ whole genome shotgun (WGS) entry which is preliminary data.</text>
</comment>
<reference evidence="1 2" key="1">
    <citation type="journal article" date="2022" name="G3 (Bethesda)">
        <title>Whole-genome sequence and methylome profiling of the almond [Prunus dulcis (Mill.) D.A. Webb] cultivar 'Nonpareil'.</title>
        <authorList>
            <person name="D'Amico-Willman K.M."/>
            <person name="Ouma W.Z."/>
            <person name="Meulia T."/>
            <person name="Sideli G.M."/>
            <person name="Gradziel T.M."/>
            <person name="Fresnedo-Ramirez J."/>
        </authorList>
    </citation>
    <scope>NUCLEOTIDE SEQUENCE [LARGE SCALE GENOMIC DNA]</scope>
    <source>
        <strain evidence="1">Clone GOH B32 T37-40</strain>
    </source>
</reference>
<dbReference type="Proteomes" id="UP001054821">
    <property type="component" value="Chromosome 1"/>
</dbReference>
<organism evidence="1 2">
    <name type="scientific">Prunus dulcis</name>
    <name type="common">Almond</name>
    <name type="synonym">Amygdalus dulcis</name>
    <dbReference type="NCBI Taxonomy" id="3755"/>
    <lineage>
        <taxon>Eukaryota</taxon>
        <taxon>Viridiplantae</taxon>
        <taxon>Streptophyta</taxon>
        <taxon>Embryophyta</taxon>
        <taxon>Tracheophyta</taxon>
        <taxon>Spermatophyta</taxon>
        <taxon>Magnoliopsida</taxon>
        <taxon>eudicotyledons</taxon>
        <taxon>Gunneridae</taxon>
        <taxon>Pentapetalae</taxon>
        <taxon>rosids</taxon>
        <taxon>fabids</taxon>
        <taxon>Rosales</taxon>
        <taxon>Rosaceae</taxon>
        <taxon>Amygdaloideae</taxon>
        <taxon>Amygdaleae</taxon>
        <taxon>Prunus</taxon>
    </lineage>
</organism>